<dbReference type="GO" id="GO:0031966">
    <property type="term" value="C:mitochondrial membrane"/>
    <property type="evidence" value="ECO:0007669"/>
    <property type="project" value="UniProtKB-SubCell"/>
</dbReference>
<feature type="chain" id="PRO_5017438191" description="Autophagy-related protein 27" evidence="19">
    <location>
        <begin position="24"/>
        <end position="293"/>
    </location>
</feature>
<evidence type="ECO:0000256" key="17">
    <source>
        <dbReference type="ARBA" id="ARBA00023329"/>
    </source>
</evidence>
<evidence type="ECO:0000256" key="4">
    <source>
        <dbReference type="ARBA" id="ARBA00004614"/>
    </source>
</evidence>
<evidence type="ECO:0000259" key="20">
    <source>
        <dbReference type="PROSITE" id="PS51914"/>
    </source>
</evidence>
<evidence type="ECO:0000256" key="2">
    <source>
        <dbReference type="ARBA" id="ARBA00004358"/>
    </source>
</evidence>
<dbReference type="Proteomes" id="UP000266861">
    <property type="component" value="Unassembled WGS sequence"/>
</dbReference>
<dbReference type="AlphaFoldDB" id="A0A397IPD1"/>
<keyword evidence="16" id="KW-1015">Disulfide bond</keyword>
<evidence type="ECO:0000256" key="19">
    <source>
        <dbReference type="SAM" id="SignalP"/>
    </source>
</evidence>
<comment type="similarity">
    <text evidence="5">Belongs to the ATG27 family.</text>
</comment>
<gene>
    <name evidence="21" type="ORF">Glove_218g25</name>
</gene>
<keyword evidence="8 18" id="KW-0812">Transmembrane</keyword>
<dbReference type="GO" id="GO:0034045">
    <property type="term" value="C:phagophore assembly site membrane"/>
    <property type="evidence" value="ECO:0007669"/>
    <property type="project" value="UniProtKB-SubCell"/>
</dbReference>
<dbReference type="SUPFAM" id="SSF50911">
    <property type="entry name" value="Mannose 6-phosphate receptor domain"/>
    <property type="match status" value="1"/>
</dbReference>
<evidence type="ECO:0000313" key="21">
    <source>
        <dbReference type="EMBL" id="RHZ75014.1"/>
    </source>
</evidence>
<dbReference type="InterPro" id="IPR044865">
    <property type="entry name" value="MRH_dom"/>
</dbReference>
<feature type="domain" description="MRH" evidence="20">
    <location>
        <begin position="29"/>
        <end position="212"/>
    </location>
</feature>
<name>A0A397IPD1_9GLOM</name>
<evidence type="ECO:0000256" key="18">
    <source>
        <dbReference type="SAM" id="Phobius"/>
    </source>
</evidence>
<dbReference type="GO" id="GO:0000139">
    <property type="term" value="C:Golgi membrane"/>
    <property type="evidence" value="ECO:0007669"/>
    <property type="project" value="UniProtKB-SubCell"/>
</dbReference>
<dbReference type="Gene3D" id="2.70.130.10">
    <property type="entry name" value="Mannose-6-phosphate receptor binding domain"/>
    <property type="match status" value="1"/>
</dbReference>
<feature type="signal peptide" evidence="19">
    <location>
        <begin position="1"/>
        <end position="23"/>
    </location>
</feature>
<keyword evidence="11 18" id="KW-1133">Transmembrane helix</keyword>
<reference evidence="21 22" key="1">
    <citation type="submission" date="2018-08" db="EMBL/GenBank/DDBJ databases">
        <title>Genome and evolution of the arbuscular mycorrhizal fungus Diversispora epigaea (formerly Glomus versiforme) and its bacterial endosymbionts.</title>
        <authorList>
            <person name="Sun X."/>
            <person name="Fei Z."/>
            <person name="Harrison M."/>
        </authorList>
    </citation>
    <scope>NUCLEOTIDE SEQUENCE [LARGE SCALE GENOMIC DNA]</scope>
    <source>
        <strain evidence="21 22">IT104</strain>
    </source>
</reference>
<evidence type="ECO:0000256" key="14">
    <source>
        <dbReference type="ARBA" id="ARBA00023128"/>
    </source>
</evidence>
<keyword evidence="14" id="KW-0496">Mitochondrion</keyword>
<keyword evidence="15 18" id="KW-0472">Membrane</keyword>
<evidence type="ECO:0000256" key="1">
    <source>
        <dbReference type="ARBA" id="ARBA00004304"/>
    </source>
</evidence>
<evidence type="ECO:0000256" key="5">
    <source>
        <dbReference type="ARBA" id="ARBA00005363"/>
    </source>
</evidence>
<keyword evidence="10" id="KW-0653">Protein transport</keyword>
<evidence type="ECO:0000256" key="7">
    <source>
        <dbReference type="ARBA" id="ARBA00022448"/>
    </source>
</evidence>
<keyword evidence="9 19" id="KW-0732">Signal</keyword>
<evidence type="ECO:0000256" key="12">
    <source>
        <dbReference type="ARBA" id="ARBA00023006"/>
    </source>
</evidence>
<evidence type="ECO:0000256" key="10">
    <source>
        <dbReference type="ARBA" id="ARBA00022927"/>
    </source>
</evidence>
<dbReference type="PROSITE" id="PS51914">
    <property type="entry name" value="MRH"/>
    <property type="match status" value="1"/>
</dbReference>
<proteinExistence type="inferred from homology"/>
<evidence type="ECO:0000256" key="6">
    <source>
        <dbReference type="ARBA" id="ARBA00013776"/>
    </source>
</evidence>
<sequence>MRKSKSYLAVFIILINAFSQSLGVTATPLNCSDIEVSGMRFNIAALDQVLNINKTTDSPPTKKNITYFINPCSPLPYDDKADEETKLSKCHDGTLICEITTHWNPRTGITLITSVIPVAVNSTNDDNKDNDDNNQDFIVELGPKANVDDIHGPLIITLYGDKINGANDEKQQQKANITFICDPDQKNENPNVISYKDNTLQIEWKTEHACGVRIPEVYKGLGGFTKFLIFIFMVLALYLIIGAGYNYQVYRSQGWDLLPNRDFWRDVPYMASDLTKNLYNTVRGGGNSGYARV</sequence>
<comment type="subcellular location">
    <subcellularLocation>
        <location evidence="2">Cytoplasmic vesicle membrane</location>
        <topology evidence="2">Single-pass type I membrane protein</topology>
    </subcellularLocation>
    <subcellularLocation>
        <location evidence="4">Golgi apparatus membrane</location>
        <topology evidence="4">Single-pass type I membrane protein</topology>
    </subcellularLocation>
    <subcellularLocation>
        <location evidence="1">Mitochondrion membrane</location>
        <topology evidence="1">Single-pass membrane protein</topology>
    </subcellularLocation>
    <subcellularLocation>
        <location evidence="3">Preautophagosomal structure membrane</location>
        <topology evidence="3">Single-pass type I membrane protein</topology>
    </subcellularLocation>
</comment>
<protein>
    <recommendedName>
        <fullName evidence="6">Autophagy-related protein 27</fullName>
    </recommendedName>
</protein>
<dbReference type="GO" id="GO:0015031">
    <property type="term" value="P:protein transport"/>
    <property type="evidence" value="ECO:0007669"/>
    <property type="project" value="UniProtKB-KW"/>
</dbReference>
<accession>A0A397IPD1</accession>
<dbReference type="PANTHER" id="PTHR15071:SF13">
    <property type="entry name" value="AUTOPHAGY-RELATED PROTEIN 27"/>
    <property type="match status" value="1"/>
</dbReference>
<dbReference type="InterPro" id="IPR018939">
    <property type="entry name" value="Autophagy-rel_prot_27"/>
</dbReference>
<evidence type="ECO:0000256" key="9">
    <source>
        <dbReference type="ARBA" id="ARBA00022729"/>
    </source>
</evidence>
<evidence type="ECO:0000256" key="3">
    <source>
        <dbReference type="ARBA" id="ARBA00004472"/>
    </source>
</evidence>
<evidence type="ECO:0000256" key="8">
    <source>
        <dbReference type="ARBA" id="ARBA00022692"/>
    </source>
</evidence>
<dbReference type="OrthoDB" id="29460at2759"/>
<evidence type="ECO:0000256" key="11">
    <source>
        <dbReference type="ARBA" id="ARBA00022989"/>
    </source>
</evidence>
<dbReference type="STRING" id="1348612.A0A397IPD1"/>
<dbReference type="PANTHER" id="PTHR15071">
    <property type="entry name" value="MANNOSE-6-PHOSPHATE RECEPTOR FAMILY MEMBER"/>
    <property type="match status" value="1"/>
</dbReference>
<evidence type="ECO:0000256" key="16">
    <source>
        <dbReference type="ARBA" id="ARBA00023157"/>
    </source>
</evidence>
<feature type="transmembrane region" description="Helical" evidence="18">
    <location>
        <begin position="227"/>
        <end position="247"/>
    </location>
</feature>
<dbReference type="GO" id="GO:0030659">
    <property type="term" value="C:cytoplasmic vesicle membrane"/>
    <property type="evidence" value="ECO:0007669"/>
    <property type="project" value="UniProtKB-SubCell"/>
</dbReference>
<evidence type="ECO:0000256" key="13">
    <source>
        <dbReference type="ARBA" id="ARBA00023034"/>
    </source>
</evidence>
<evidence type="ECO:0000256" key="15">
    <source>
        <dbReference type="ARBA" id="ARBA00023136"/>
    </source>
</evidence>
<keyword evidence="22" id="KW-1185">Reference proteome</keyword>
<keyword evidence="13" id="KW-0333">Golgi apparatus</keyword>
<dbReference type="Pfam" id="PF09451">
    <property type="entry name" value="ATG27"/>
    <property type="match status" value="1"/>
</dbReference>
<keyword evidence="7" id="KW-0813">Transport</keyword>
<keyword evidence="17" id="KW-0968">Cytoplasmic vesicle</keyword>
<dbReference type="EMBL" id="PQFF01000203">
    <property type="protein sequence ID" value="RHZ75014.1"/>
    <property type="molecule type" value="Genomic_DNA"/>
</dbReference>
<keyword evidence="12" id="KW-0072">Autophagy</keyword>
<evidence type="ECO:0000313" key="22">
    <source>
        <dbReference type="Proteomes" id="UP000266861"/>
    </source>
</evidence>
<dbReference type="InterPro" id="IPR009011">
    <property type="entry name" value="Man6P_isomerase_rcpt-bd_dom_sf"/>
</dbReference>
<dbReference type="GO" id="GO:0006914">
    <property type="term" value="P:autophagy"/>
    <property type="evidence" value="ECO:0007669"/>
    <property type="project" value="UniProtKB-KW"/>
</dbReference>
<comment type="caution">
    <text evidence="21">The sequence shown here is derived from an EMBL/GenBank/DDBJ whole genome shotgun (WGS) entry which is preliminary data.</text>
</comment>
<organism evidence="21 22">
    <name type="scientific">Diversispora epigaea</name>
    <dbReference type="NCBI Taxonomy" id="1348612"/>
    <lineage>
        <taxon>Eukaryota</taxon>
        <taxon>Fungi</taxon>
        <taxon>Fungi incertae sedis</taxon>
        <taxon>Mucoromycota</taxon>
        <taxon>Glomeromycotina</taxon>
        <taxon>Glomeromycetes</taxon>
        <taxon>Diversisporales</taxon>
        <taxon>Diversisporaceae</taxon>
        <taxon>Diversispora</taxon>
    </lineage>
</organism>